<name>A0A0A2V4I6_PARBA</name>
<dbReference type="RefSeq" id="XP_015702802.1">
    <property type="nucleotide sequence ID" value="XM_015847577.1"/>
</dbReference>
<dbReference type="GeneID" id="26970822"/>
<accession>A0A0A2V4I6</accession>
<dbReference type="KEGG" id="pbl:PAAG_12033"/>
<dbReference type="VEuPathDB" id="FungiDB:PAAG_12033"/>
<dbReference type="HOGENOM" id="CLU_1166151_0_0_1"/>
<dbReference type="AlphaFoldDB" id="A0A0A2V4I6"/>
<organism evidence="1 2">
    <name type="scientific">Paracoccidioides lutzii (strain ATCC MYA-826 / Pb01)</name>
    <name type="common">Paracoccidioides brasiliensis</name>
    <dbReference type="NCBI Taxonomy" id="502779"/>
    <lineage>
        <taxon>Eukaryota</taxon>
        <taxon>Fungi</taxon>
        <taxon>Dikarya</taxon>
        <taxon>Ascomycota</taxon>
        <taxon>Pezizomycotina</taxon>
        <taxon>Eurotiomycetes</taxon>
        <taxon>Eurotiomycetidae</taxon>
        <taxon>Onygenales</taxon>
        <taxon>Ajellomycetaceae</taxon>
        <taxon>Paracoccidioides</taxon>
    </lineage>
</organism>
<evidence type="ECO:0000313" key="1">
    <source>
        <dbReference type="EMBL" id="KGQ01262.1"/>
    </source>
</evidence>
<evidence type="ECO:0000313" key="2">
    <source>
        <dbReference type="Proteomes" id="UP000002059"/>
    </source>
</evidence>
<keyword evidence="2" id="KW-1185">Reference proteome</keyword>
<sequence length="238" mass="27022">MLYNQKIALFSVSEILSSCDDHLDQTVTVHCFSKQKRCQRHIIALLDSDDGSDADEDMNIETLPRITASEALKFGKKASLCNQEMISAEAGYVIALLHSFYKQKNILQLSKDSLLLKSSTISSSGIITLLFLSALIPLASQDKLFKPRRNSSICVNSDVELKRPGRTIRRALFDWSHAGNHMTVCGYSLIPLRNPKSAKYILARRLQRSKRDTDDFTEDLRGRQYRLHLRRRHSHTSG</sequence>
<dbReference type="EMBL" id="KN294005">
    <property type="protein sequence ID" value="KGQ01262.1"/>
    <property type="molecule type" value="Genomic_DNA"/>
</dbReference>
<proteinExistence type="predicted"/>
<gene>
    <name evidence="1" type="ORF">PAAG_12033</name>
</gene>
<dbReference type="Proteomes" id="UP000002059">
    <property type="component" value="Partially assembled WGS sequence"/>
</dbReference>
<protein>
    <submittedName>
        <fullName evidence="1">Uncharacterized protein</fullName>
    </submittedName>
</protein>
<reference evidence="1 2" key="1">
    <citation type="journal article" date="2011" name="PLoS Genet.">
        <title>Comparative genomic analysis of human fungal pathogens causing paracoccidioidomycosis.</title>
        <authorList>
            <person name="Desjardins C.A."/>
            <person name="Champion M.D."/>
            <person name="Holder J.W."/>
            <person name="Muszewska A."/>
            <person name="Goldberg J."/>
            <person name="Bailao A.M."/>
            <person name="Brigido M.M."/>
            <person name="Ferreira M.E."/>
            <person name="Garcia A.M."/>
            <person name="Grynberg M."/>
            <person name="Gujja S."/>
            <person name="Heiman D.I."/>
            <person name="Henn M.R."/>
            <person name="Kodira C.D."/>
            <person name="Leon-Narvaez H."/>
            <person name="Longo L.V."/>
            <person name="Ma L.J."/>
            <person name="Malavazi I."/>
            <person name="Matsuo A.L."/>
            <person name="Morais F.V."/>
            <person name="Pereira M."/>
            <person name="Rodriguez-Brito S."/>
            <person name="Sakthikumar S."/>
            <person name="Salem-Izacc S.M."/>
            <person name="Sykes S.M."/>
            <person name="Teixeira M.M."/>
            <person name="Vallejo M.C."/>
            <person name="Walter M.E."/>
            <person name="Yandava C."/>
            <person name="Young S."/>
            <person name="Zeng Q."/>
            <person name="Zucker J."/>
            <person name="Felipe M.S."/>
            <person name="Goldman G.H."/>
            <person name="Haas B.J."/>
            <person name="McEwen J.G."/>
            <person name="Nino-Vega G."/>
            <person name="Puccia R."/>
            <person name="San-Blas G."/>
            <person name="Soares C.M."/>
            <person name="Birren B.W."/>
            <person name="Cuomo C.A."/>
        </authorList>
    </citation>
    <scope>NUCLEOTIDE SEQUENCE [LARGE SCALE GENOMIC DNA]</scope>
    <source>
        <strain evidence="2">ATCC MYA-826 / Pb01</strain>
    </source>
</reference>